<evidence type="ECO:0000313" key="3">
    <source>
        <dbReference type="Proteomes" id="UP000292564"/>
    </source>
</evidence>
<name>A0A4V2G6I5_9ACTN</name>
<protein>
    <submittedName>
        <fullName evidence="2">Uncharacterized protein</fullName>
    </submittedName>
</protein>
<evidence type="ECO:0000313" key="2">
    <source>
        <dbReference type="EMBL" id="RZU48816.1"/>
    </source>
</evidence>
<feature type="region of interest" description="Disordered" evidence="1">
    <location>
        <begin position="1"/>
        <end position="36"/>
    </location>
</feature>
<accession>A0A4V2G6I5</accession>
<comment type="caution">
    <text evidence="2">The sequence shown here is derived from an EMBL/GenBank/DDBJ whole genome shotgun (WGS) entry which is preliminary data.</text>
</comment>
<evidence type="ECO:0000256" key="1">
    <source>
        <dbReference type="SAM" id="MobiDB-lite"/>
    </source>
</evidence>
<reference evidence="2 3" key="1">
    <citation type="submission" date="2019-02" db="EMBL/GenBank/DDBJ databases">
        <title>Sequencing the genomes of 1000 actinobacteria strains.</title>
        <authorList>
            <person name="Klenk H.-P."/>
        </authorList>
    </citation>
    <scope>NUCLEOTIDE SEQUENCE [LARGE SCALE GENOMIC DNA]</scope>
    <source>
        <strain evidence="2 3">DSM 45162</strain>
    </source>
</reference>
<dbReference type="Proteomes" id="UP000292564">
    <property type="component" value="Unassembled WGS sequence"/>
</dbReference>
<keyword evidence="3" id="KW-1185">Reference proteome</keyword>
<organism evidence="2 3">
    <name type="scientific">Krasilnikovia cinnamomea</name>
    <dbReference type="NCBI Taxonomy" id="349313"/>
    <lineage>
        <taxon>Bacteria</taxon>
        <taxon>Bacillati</taxon>
        <taxon>Actinomycetota</taxon>
        <taxon>Actinomycetes</taxon>
        <taxon>Micromonosporales</taxon>
        <taxon>Micromonosporaceae</taxon>
        <taxon>Krasilnikovia</taxon>
    </lineage>
</organism>
<gene>
    <name evidence="2" type="ORF">EV385_0541</name>
</gene>
<dbReference type="AlphaFoldDB" id="A0A4V2G6I5"/>
<sequence>MPQTHTLDARPPAPVGLLLTPTHSRRPADPAGRTVPDWYGIHPDHVARLIARYTRDGDTVLDTDGHPSVAAAAEYLGRRSGVAVTNGEDPHRRPEPLDGVEGRGAGLVLATLPRLGVDSRDTHANSCALGAWRAWLRPGGFLIVLLTAGPGTAPIGHRSTVIAAARTAGLLYHQHIPALLVPLPEVEPRTESPFVPRPPLLAGRHVPAHRDLLVFASMKPEAAHV</sequence>
<feature type="region of interest" description="Disordered" evidence="1">
    <location>
        <begin position="83"/>
        <end position="102"/>
    </location>
</feature>
<dbReference type="OrthoDB" id="3292061at2"/>
<dbReference type="RefSeq" id="WP_130508002.1">
    <property type="nucleotide sequence ID" value="NZ_SHKY01000001.1"/>
</dbReference>
<dbReference type="EMBL" id="SHKY01000001">
    <property type="protein sequence ID" value="RZU48816.1"/>
    <property type="molecule type" value="Genomic_DNA"/>
</dbReference>
<proteinExistence type="predicted"/>